<sequence length="378" mass="42751">MLNTIEGIVPGTFVVDFELFKRSHQMVMDTSTGELLLVRHLGSRCFYDLSVRTKGFSVFKLDRSNLKWCEIFDIGDRFLFWDFTKVSLVSAKGLRLAEEFKRGNCIFFCHNMQMQVIDEMLQSFIPLRPRSKPKIALSFLLTYSLQSSHPLPIALAILQWTLCSGCFPVSQTHVLLTSVWLDSISSERITMEFITAYIVVFGTGLVAAFLFPDLMKNDLFPNVLEKTRYSIKAEFDNFEGNSRRRRKQRDSKKDLLTELFETSILDLSDCDIDVDTHYKNYSVGVRKSLDAWSGSQIDLGLRPTTVPHNPSPSLEPPHSFWLSRASAATARIRASLRLPNCSPASLRLQLTFYPSSSDGLDGFASGTVGINFSKAMFG</sequence>
<evidence type="ECO:0000259" key="2">
    <source>
        <dbReference type="Pfam" id="PF03478"/>
    </source>
</evidence>
<gene>
    <name evidence="3" type="ORF">Ahy_A02g005701</name>
</gene>
<dbReference type="AlphaFoldDB" id="A0A445E802"/>
<keyword evidence="4" id="KW-1185">Reference proteome</keyword>
<feature type="transmembrane region" description="Helical" evidence="1">
    <location>
        <begin position="193"/>
        <end position="211"/>
    </location>
</feature>
<dbReference type="STRING" id="3818.A0A445E802"/>
<keyword evidence="1" id="KW-0812">Transmembrane</keyword>
<dbReference type="InterPro" id="IPR005174">
    <property type="entry name" value="KIB1-4_b-propeller"/>
</dbReference>
<proteinExistence type="predicted"/>
<evidence type="ECO:0000313" key="3">
    <source>
        <dbReference type="EMBL" id="RYR71443.1"/>
    </source>
</evidence>
<name>A0A445E802_ARAHY</name>
<accession>A0A445E802</accession>
<reference evidence="3 4" key="1">
    <citation type="submission" date="2019-01" db="EMBL/GenBank/DDBJ databases">
        <title>Sequencing of cultivated peanut Arachis hypogaea provides insights into genome evolution and oil improvement.</title>
        <authorList>
            <person name="Chen X."/>
        </authorList>
    </citation>
    <scope>NUCLEOTIDE SEQUENCE [LARGE SCALE GENOMIC DNA]</scope>
    <source>
        <strain evidence="4">cv. Fuhuasheng</strain>
        <tissue evidence="3">Leaves</tissue>
    </source>
</reference>
<keyword evidence="1" id="KW-1133">Transmembrane helix</keyword>
<comment type="caution">
    <text evidence="3">The sequence shown here is derived from an EMBL/GenBank/DDBJ whole genome shotgun (WGS) entry which is preliminary data.</text>
</comment>
<protein>
    <recommendedName>
        <fullName evidence="2">KIB1-4 beta-propeller domain-containing protein</fullName>
    </recommendedName>
</protein>
<organism evidence="3 4">
    <name type="scientific">Arachis hypogaea</name>
    <name type="common">Peanut</name>
    <dbReference type="NCBI Taxonomy" id="3818"/>
    <lineage>
        <taxon>Eukaryota</taxon>
        <taxon>Viridiplantae</taxon>
        <taxon>Streptophyta</taxon>
        <taxon>Embryophyta</taxon>
        <taxon>Tracheophyta</taxon>
        <taxon>Spermatophyta</taxon>
        <taxon>Magnoliopsida</taxon>
        <taxon>eudicotyledons</taxon>
        <taxon>Gunneridae</taxon>
        <taxon>Pentapetalae</taxon>
        <taxon>rosids</taxon>
        <taxon>fabids</taxon>
        <taxon>Fabales</taxon>
        <taxon>Fabaceae</taxon>
        <taxon>Papilionoideae</taxon>
        <taxon>50 kb inversion clade</taxon>
        <taxon>dalbergioids sensu lato</taxon>
        <taxon>Dalbergieae</taxon>
        <taxon>Pterocarpus clade</taxon>
        <taxon>Arachis</taxon>
    </lineage>
</organism>
<dbReference type="Pfam" id="PF03478">
    <property type="entry name" value="Beta-prop_KIB1-4"/>
    <property type="match status" value="1"/>
</dbReference>
<keyword evidence="1" id="KW-0472">Membrane</keyword>
<evidence type="ECO:0000256" key="1">
    <source>
        <dbReference type="SAM" id="Phobius"/>
    </source>
</evidence>
<feature type="domain" description="KIB1-4 beta-propeller" evidence="2">
    <location>
        <begin position="30"/>
        <end position="110"/>
    </location>
</feature>
<dbReference type="EMBL" id="SDMP01000002">
    <property type="protein sequence ID" value="RYR71443.1"/>
    <property type="molecule type" value="Genomic_DNA"/>
</dbReference>
<evidence type="ECO:0000313" key="4">
    <source>
        <dbReference type="Proteomes" id="UP000289738"/>
    </source>
</evidence>
<dbReference type="Proteomes" id="UP000289738">
    <property type="component" value="Chromosome A02"/>
</dbReference>